<dbReference type="CDD" id="cd00221">
    <property type="entry name" value="Vsr"/>
    <property type="match status" value="1"/>
</dbReference>
<dbReference type="AlphaFoldDB" id="A0A7T5VBW3"/>
<protein>
    <recommendedName>
        <fullName evidence="6">Very short patch repair endonuclease</fullName>
        <ecNumber evidence="6">3.1.-.-</ecNumber>
    </recommendedName>
</protein>
<gene>
    <name evidence="7" type="primary">vsr</name>
    <name evidence="7" type="ORF">HP555_03215</name>
</gene>
<dbReference type="Gene3D" id="3.40.960.10">
    <property type="entry name" value="VSR Endonuclease"/>
    <property type="match status" value="1"/>
</dbReference>
<sequence>MDNISKEERSRVMAAVKQKDTKPEMKVRSFLHKHGLRYRLHDNKLPGKPDLVFPRFRTVLFIHGCFWHGHPDEQCKLARIPKSNVKFWKDKIRANRQRDDKNIRLLQDLGWNVAVIWECQLCNNASLDRLALQIRSAQRLKNGKKSSDIGEQP</sequence>
<dbReference type="RefSeq" id="WP_199263755.1">
    <property type="nucleotide sequence ID" value="NZ_CP054140.1"/>
</dbReference>
<keyword evidence="8" id="KW-1185">Reference proteome</keyword>
<evidence type="ECO:0000313" key="8">
    <source>
        <dbReference type="Proteomes" id="UP000596092"/>
    </source>
</evidence>
<evidence type="ECO:0000256" key="2">
    <source>
        <dbReference type="ARBA" id="ARBA00022759"/>
    </source>
</evidence>
<evidence type="ECO:0000256" key="5">
    <source>
        <dbReference type="ARBA" id="ARBA00023204"/>
    </source>
</evidence>
<keyword evidence="5 6" id="KW-0234">DNA repair</keyword>
<evidence type="ECO:0000256" key="3">
    <source>
        <dbReference type="ARBA" id="ARBA00022763"/>
    </source>
</evidence>
<dbReference type="EC" id="3.1.-.-" evidence="6"/>
<comment type="similarity">
    <text evidence="6">Belongs to the vsr family.</text>
</comment>
<dbReference type="EMBL" id="CP054140">
    <property type="protein sequence ID" value="QQG64944.1"/>
    <property type="molecule type" value="Genomic_DNA"/>
</dbReference>
<evidence type="ECO:0000256" key="6">
    <source>
        <dbReference type="PIRNR" id="PIRNR018267"/>
    </source>
</evidence>
<dbReference type="InterPro" id="IPR011335">
    <property type="entry name" value="Restrct_endonuc-II-like"/>
</dbReference>
<dbReference type="GO" id="GO:0016787">
    <property type="term" value="F:hydrolase activity"/>
    <property type="evidence" value="ECO:0007669"/>
    <property type="project" value="UniProtKB-KW"/>
</dbReference>
<keyword evidence="2 6" id="KW-0255">Endonuclease</keyword>
<keyword evidence="4 6" id="KW-0378">Hydrolase</keyword>
<keyword evidence="1 6" id="KW-0540">Nuclease</keyword>
<evidence type="ECO:0000256" key="1">
    <source>
        <dbReference type="ARBA" id="ARBA00022722"/>
    </source>
</evidence>
<dbReference type="InterPro" id="IPR004603">
    <property type="entry name" value="DNA_mismatch_endonuc_vsr"/>
</dbReference>
<dbReference type="Pfam" id="PF03852">
    <property type="entry name" value="Vsr"/>
    <property type="match status" value="1"/>
</dbReference>
<evidence type="ECO:0000313" key="7">
    <source>
        <dbReference type="EMBL" id="QQG64944.1"/>
    </source>
</evidence>
<keyword evidence="3 6" id="KW-0227">DNA damage</keyword>
<comment type="function">
    <text evidence="6">May nick specific sequences that contain T:G mispairs resulting from m5C-deamination.</text>
</comment>
<organism evidence="7 8">
    <name type="scientific">Desulfobulbus oligotrophicus</name>
    <dbReference type="NCBI Taxonomy" id="1909699"/>
    <lineage>
        <taxon>Bacteria</taxon>
        <taxon>Pseudomonadati</taxon>
        <taxon>Thermodesulfobacteriota</taxon>
        <taxon>Desulfobulbia</taxon>
        <taxon>Desulfobulbales</taxon>
        <taxon>Desulfobulbaceae</taxon>
        <taxon>Desulfobulbus</taxon>
    </lineage>
</organism>
<dbReference type="SUPFAM" id="SSF52980">
    <property type="entry name" value="Restriction endonuclease-like"/>
    <property type="match status" value="1"/>
</dbReference>
<dbReference type="Proteomes" id="UP000596092">
    <property type="component" value="Chromosome"/>
</dbReference>
<dbReference type="PIRSF" id="PIRSF018267">
    <property type="entry name" value="VSR_endonuc"/>
    <property type="match status" value="1"/>
</dbReference>
<dbReference type="NCBIfam" id="TIGR00632">
    <property type="entry name" value="vsr"/>
    <property type="match status" value="1"/>
</dbReference>
<name>A0A7T5VBW3_9BACT</name>
<dbReference type="KEGG" id="dog:HP555_03215"/>
<reference evidence="7 8" key="1">
    <citation type="submission" date="2020-05" db="EMBL/GenBank/DDBJ databases">
        <title>Complete genome of Desulfobulbus oligotrophicus.</title>
        <authorList>
            <person name="Podar M."/>
        </authorList>
    </citation>
    <scope>NUCLEOTIDE SEQUENCE [LARGE SCALE GENOMIC DNA]</scope>
    <source>
        <strain evidence="7 8">Prop6</strain>
    </source>
</reference>
<evidence type="ECO:0000256" key="4">
    <source>
        <dbReference type="ARBA" id="ARBA00022801"/>
    </source>
</evidence>
<accession>A0A7T5VBW3</accession>
<proteinExistence type="inferred from homology"/>
<dbReference type="GO" id="GO:0004519">
    <property type="term" value="F:endonuclease activity"/>
    <property type="evidence" value="ECO:0007669"/>
    <property type="project" value="UniProtKB-KW"/>
</dbReference>
<dbReference type="GO" id="GO:0006298">
    <property type="term" value="P:mismatch repair"/>
    <property type="evidence" value="ECO:0007669"/>
    <property type="project" value="UniProtKB-UniRule"/>
</dbReference>
<dbReference type="REBASE" id="498349">
    <property type="entry name" value="V.Dol6ORF3195P"/>
</dbReference>